<dbReference type="EMBL" id="PYYB01000001">
    <property type="protein sequence ID" value="PTL60658.1"/>
    <property type="molecule type" value="Genomic_DNA"/>
</dbReference>
<dbReference type="OrthoDB" id="3772582at2"/>
<evidence type="ECO:0000313" key="5">
    <source>
        <dbReference type="Proteomes" id="UP000240739"/>
    </source>
</evidence>
<dbReference type="PANTHER" id="PTHR10434">
    <property type="entry name" value="1-ACYL-SN-GLYCEROL-3-PHOSPHATE ACYLTRANSFERASE"/>
    <property type="match status" value="1"/>
</dbReference>
<dbReference type="GO" id="GO:0006654">
    <property type="term" value="P:phosphatidic acid biosynthetic process"/>
    <property type="evidence" value="ECO:0007669"/>
    <property type="project" value="TreeGrafter"/>
</dbReference>
<protein>
    <submittedName>
        <fullName evidence="4">1-acyl-sn-glycerol-3-phosphate acyltransferase</fullName>
    </submittedName>
</protein>
<evidence type="ECO:0000256" key="2">
    <source>
        <dbReference type="ARBA" id="ARBA00023315"/>
    </source>
</evidence>
<dbReference type="InterPro" id="IPR002123">
    <property type="entry name" value="Plipid/glycerol_acylTrfase"/>
</dbReference>
<evidence type="ECO:0000313" key="4">
    <source>
        <dbReference type="EMBL" id="PTL60658.1"/>
    </source>
</evidence>
<dbReference type="GO" id="GO:0003841">
    <property type="term" value="F:1-acylglycerol-3-phosphate O-acyltransferase activity"/>
    <property type="evidence" value="ECO:0007669"/>
    <property type="project" value="TreeGrafter"/>
</dbReference>
<gene>
    <name evidence="4" type="ORF">C7Y72_00420</name>
</gene>
<organism evidence="4 5">
    <name type="scientific">Paraconexibacter algicola</name>
    <dbReference type="NCBI Taxonomy" id="2133960"/>
    <lineage>
        <taxon>Bacteria</taxon>
        <taxon>Bacillati</taxon>
        <taxon>Actinomycetota</taxon>
        <taxon>Thermoleophilia</taxon>
        <taxon>Solirubrobacterales</taxon>
        <taxon>Paraconexibacteraceae</taxon>
        <taxon>Paraconexibacter</taxon>
    </lineage>
</organism>
<keyword evidence="1 4" id="KW-0808">Transferase</keyword>
<comment type="caution">
    <text evidence="4">The sequence shown here is derived from an EMBL/GenBank/DDBJ whole genome shotgun (WGS) entry which is preliminary data.</text>
</comment>
<evidence type="ECO:0000259" key="3">
    <source>
        <dbReference type="SMART" id="SM00563"/>
    </source>
</evidence>
<dbReference type="AlphaFoldDB" id="A0A2T4UN59"/>
<dbReference type="SMART" id="SM00563">
    <property type="entry name" value="PlsC"/>
    <property type="match status" value="1"/>
</dbReference>
<feature type="domain" description="Phospholipid/glycerol acyltransferase" evidence="3">
    <location>
        <begin position="28"/>
        <end position="141"/>
    </location>
</feature>
<reference evidence="4 5" key="1">
    <citation type="submission" date="2018-03" db="EMBL/GenBank/DDBJ databases">
        <title>Aquarubrobacter algicola gen. nov., sp. nov., a novel actinobacterium isolated from shallow eutrophic lake during the end of cyanobacterial harmful algal blooms.</title>
        <authorList>
            <person name="Chun S.J."/>
        </authorList>
    </citation>
    <scope>NUCLEOTIDE SEQUENCE [LARGE SCALE GENOMIC DNA]</scope>
    <source>
        <strain evidence="4 5">Seoho-28</strain>
    </source>
</reference>
<sequence>MAACSPAVRGWGRLEVQGRDLLPADGPLLIAGNHDSYWDPVAIGIAGMPRRQICALAKRSLWKPGLGLILDGMGQIPIERGSGDREAMATAIERLRDGACIGVFPEGTRSLGRELRARSGIGRLAAEVPEAEVVCVRVRGTVDLPKFPRSRPHVQVEFFRPAGGGLQQGESTTDFAARLLEEIRAGAPRVVAGRRPATAA</sequence>
<proteinExistence type="predicted"/>
<dbReference type="Pfam" id="PF01553">
    <property type="entry name" value="Acyltransferase"/>
    <property type="match status" value="1"/>
</dbReference>
<dbReference type="Proteomes" id="UP000240739">
    <property type="component" value="Unassembled WGS sequence"/>
</dbReference>
<name>A0A2T4UN59_9ACTN</name>
<keyword evidence="5" id="KW-1185">Reference proteome</keyword>
<dbReference type="PANTHER" id="PTHR10434:SF11">
    <property type="entry name" value="1-ACYL-SN-GLYCEROL-3-PHOSPHATE ACYLTRANSFERASE"/>
    <property type="match status" value="1"/>
</dbReference>
<accession>A0A2T4UN59</accession>
<dbReference type="CDD" id="cd07989">
    <property type="entry name" value="LPLAT_AGPAT-like"/>
    <property type="match status" value="1"/>
</dbReference>
<keyword evidence="2 4" id="KW-0012">Acyltransferase</keyword>
<evidence type="ECO:0000256" key="1">
    <source>
        <dbReference type="ARBA" id="ARBA00022679"/>
    </source>
</evidence>
<dbReference type="SUPFAM" id="SSF69593">
    <property type="entry name" value="Glycerol-3-phosphate (1)-acyltransferase"/>
    <property type="match status" value="1"/>
</dbReference>